<feature type="compositionally biased region" description="Low complexity" evidence="7">
    <location>
        <begin position="28"/>
        <end position="38"/>
    </location>
</feature>
<dbReference type="GO" id="GO:0006612">
    <property type="term" value="P:protein targeting to membrane"/>
    <property type="evidence" value="ECO:0007669"/>
    <property type="project" value="TreeGrafter"/>
</dbReference>
<dbReference type="OrthoDB" id="10260857at2759"/>
<comment type="subcellular location">
    <subcellularLocation>
        <location evidence="1">Endosome</location>
    </subcellularLocation>
</comment>
<dbReference type="PANTHER" id="PTHR13678">
    <property type="entry name" value="VACUOLAR PROTEIN SORTING-ASSOCIATED PROTEIN 37"/>
    <property type="match status" value="1"/>
</dbReference>
<keyword evidence="4" id="KW-0967">Endosome</keyword>
<evidence type="ECO:0000259" key="8">
    <source>
        <dbReference type="PROSITE" id="PS51314"/>
    </source>
</evidence>
<gene>
    <name evidence="9" type="ORF">PV09_07337</name>
</gene>
<dbReference type="SUPFAM" id="SSF140111">
    <property type="entry name" value="Endosomal sorting complex assembly domain"/>
    <property type="match status" value="1"/>
</dbReference>
<dbReference type="GeneID" id="27315310"/>
<dbReference type="Proteomes" id="UP000053259">
    <property type="component" value="Unassembled WGS sequence"/>
</dbReference>
<evidence type="ECO:0000256" key="3">
    <source>
        <dbReference type="ARBA" id="ARBA00022448"/>
    </source>
</evidence>
<name>A0A0D2AQ64_9PEZI</name>
<dbReference type="PROSITE" id="PS51314">
    <property type="entry name" value="VPS37_C"/>
    <property type="match status" value="1"/>
</dbReference>
<dbReference type="HOGENOM" id="CLU_088665_0_0_1"/>
<dbReference type="AlphaFoldDB" id="A0A0D2AQ64"/>
<evidence type="ECO:0000313" key="9">
    <source>
        <dbReference type="EMBL" id="KIW01299.1"/>
    </source>
</evidence>
<feature type="compositionally biased region" description="Low complexity" evidence="7">
    <location>
        <begin position="52"/>
        <end position="66"/>
    </location>
</feature>
<dbReference type="Pfam" id="PF07200">
    <property type="entry name" value="Mod_r"/>
    <property type="match status" value="1"/>
</dbReference>
<dbReference type="STRING" id="253628.A0A0D2AQ64"/>
<evidence type="ECO:0000256" key="1">
    <source>
        <dbReference type="ARBA" id="ARBA00004177"/>
    </source>
</evidence>
<feature type="compositionally biased region" description="Polar residues" evidence="7">
    <location>
        <begin position="1"/>
        <end position="13"/>
    </location>
</feature>
<proteinExistence type="inferred from homology"/>
<dbReference type="GO" id="GO:0000813">
    <property type="term" value="C:ESCRT I complex"/>
    <property type="evidence" value="ECO:0007669"/>
    <property type="project" value="UniProtKB-ARBA"/>
</dbReference>
<evidence type="ECO:0000256" key="5">
    <source>
        <dbReference type="ARBA" id="ARBA00022927"/>
    </source>
</evidence>
<feature type="compositionally biased region" description="Pro residues" evidence="7">
    <location>
        <begin position="39"/>
        <end position="48"/>
    </location>
</feature>
<dbReference type="InterPro" id="IPR009851">
    <property type="entry name" value="Mod_r"/>
</dbReference>
<keyword evidence="3 6" id="KW-0813">Transport</keyword>
<comment type="similarity">
    <text evidence="2">Belongs to the VPS37 family.</text>
</comment>
<dbReference type="EMBL" id="KN847556">
    <property type="protein sequence ID" value="KIW01299.1"/>
    <property type="molecule type" value="Genomic_DNA"/>
</dbReference>
<dbReference type="PANTHER" id="PTHR13678:SF2">
    <property type="entry name" value="VACUOLAR PROTEIN SORTING-ASSOCIATED PROTEIN 37A"/>
    <property type="match status" value="1"/>
</dbReference>
<dbReference type="RefSeq" id="XP_016211168.1">
    <property type="nucleotide sequence ID" value="XM_016361092.1"/>
</dbReference>
<feature type="domain" description="VPS37 C-terminal" evidence="8">
    <location>
        <begin position="167"/>
        <end position="257"/>
    </location>
</feature>
<evidence type="ECO:0000256" key="7">
    <source>
        <dbReference type="SAM" id="MobiDB-lite"/>
    </source>
</evidence>
<feature type="region of interest" description="Disordered" evidence="7">
    <location>
        <begin position="1"/>
        <end position="85"/>
    </location>
</feature>
<evidence type="ECO:0000256" key="6">
    <source>
        <dbReference type="PROSITE-ProRule" id="PRU00646"/>
    </source>
</evidence>
<keyword evidence="5 6" id="KW-0653">Protein transport</keyword>
<reference evidence="9 10" key="1">
    <citation type="submission" date="2015-01" db="EMBL/GenBank/DDBJ databases">
        <title>The Genome Sequence of Ochroconis gallopava CBS43764.</title>
        <authorList>
            <consortium name="The Broad Institute Genomics Platform"/>
            <person name="Cuomo C."/>
            <person name="de Hoog S."/>
            <person name="Gorbushina A."/>
            <person name="Stielow B."/>
            <person name="Teixiera M."/>
            <person name="Abouelleil A."/>
            <person name="Chapman S.B."/>
            <person name="Priest M."/>
            <person name="Young S.K."/>
            <person name="Wortman J."/>
            <person name="Nusbaum C."/>
            <person name="Birren B."/>
        </authorList>
    </citation>
    <scope>NUCLEOTIDE SEQUENCE [LARGE SCALE GENOMIC DNA]</scope>
    <source>
        <strain evidence="9 10">CBS 43764</strain>
    </source>
</reference>
<sequence>MSYNSPSSSQGQFAYNPASPPLPPPKPSAHSSGTATPLAGPPRPPPAGQSPGGEEYQQHGQYQPGQSVTYIQYAPDVEPPPEGWLPDIVKDKSTIDLQSLLSDTALQQALLHDPKTSHPSIAASTEPLKSLLESNIALASNLKVLEAQIQSQRAATQQRLLSLRALERQFRAKQAEQETALRDFSAPALYQKLVSAIAEQESLCRGLEESFLEDESGKANEREIEVFVKRLKEARKIAYLRQERKERWDEGRVGGWR</sequence>
<accession>A0A0D2AQ64</accession>
<evidence type="ECO:0000313" key="10">
    <source>
        <dbReference type="Proteomes" id="UP000053259"/>
    </source>
</evidence>
<keyword evidence="10" id="KW-1185">Reference proteome</keyword>
<dbReference type="VEuPathDB" id="FungiDB:PV09_07337"/>
<dbReference type="Gene3D" id="1.10.287.660">
    <property type="entry name" value="Helix hairpin bin"/>
    <property type="match status" value="1"/>
</dbReference>
<feature type="compositionally biased region" description="Pro residues" evidence="7">
    <location>
        <begin position="18"/>
        <end position="27"/>
    </location>
</feature>
<dbReference type="InParanoid" id="A0A0D2AQ64"/>
<protein>
    <recommendedName>
        <fullName evidence="8">VPS37 C-terminal domain-containing protein</fullName>
    </recommendedName>
</protein>
<evidence type="ECO:0000256" key="2">
    <source>
        <dbReference type="ARBA" id="ARBA00007617"/>
    </source>
</evidence>
<dbReference type="GO" id="GO:0006623">
    <property type="term" value="P:protein targeting to vacuole"/>
    <property type="evidence" value="ECO:0007669"/>
    <property type="project" value="TreeGrafter"/>
</dbReference>
<organism evidence="9 10">
    <name type="scientific">Verruconis gallopava</name>
    <dbReference type="NCBI Taxonomy" id="253628"/>
    <lineage>
        <taxon>Eukaryota</taxon>
        <taxon>Fungi</taxon>
        <taxon>Dikarya</taxon>
        <taxon>Ascomycota</taxon>
        <taxon>Pezizomycotina</taxon>
        <taxon>Dothideomycetes</taxon>
        <taxon>Pleosporomycetidae</taxon>
        <taxon>Venturiales</taxon>
        <taxon>Sympoventuriaceae</taxon>
        <taxon>Verruconis</taxon>
    </lineage>
</organism>
<evidence type="ECO:0000256" key="4">
    <source>
        <dbReference type="ARBA" id="ARBA00022753"/>
    </source>
</evidence>
<dbReference type="GO" id="GO:0043162">
    <property type="term" value="P:ubiquitin-dependent protein catabolic process via the multivesicular body sorting pathway"/>
    <property type="evidence" value="ECO:0007669"/>
    <property type="project" value="UniProtKB-ARBA"/>
</dbReference>
<dbReference type="InterPro" id="IPR037202">
    <property type="entry name" value="ESCRT_assembly_dom"/>
</dbReference>
<dbReference type="InterPro" id="IPR029012">
    <property type="entry name" value="Helix_hairpin_bin_sf"/>
</dbReference>